<dbReference type="InterPro" id="IPR013022">
    <property type="entry name" value="Xyl_isomerase-like_TIM-brl"/>
</dbReference>
<dbReference type="Proteomes" id="UP000594468">
    <property type="component" value="Chromosome"/>
</dbReference>
<gene>
    <name evidence="2" type="ORF">G4Y79_04940</name>
</gene>
<dbReference type="SUPFAM" id="SSF51658">
    <property type="entry name" value="Xylose isomerase-like"/>
    <property type="match status" value="1"/>
</dbReference>
<proteinExistence type="predicted"/>
<dbReference type="AlphaFoldDB" id="A0A7S8IFL6"/>
<sequence>MIGLACATLSCDGFGDTDFVESFRMLPEIGFKYVEFNCWYPSTITPAKMEDLKQRCAETGLIPASIHGTHFGAANDMELSKDTAHKIRLIEAAGELGVTRIGATGASRGSNGGLDAIITVLKEIVPVAEAQGVEIGLENHEGNNLETIEDYERIFEAVDSPNLGIWLDTGHFDASNVDMDDLIDRLHSHVNHIHVKDNEKKGVKSFTRFGDGTTDNYRVIDRMLEKGYSGFITVELSPLDPSTIFEDLVVARKMFKRYETS</sequence>
<reference evidence="2 3" key="1">
    <citation type="submission" date="2020-02" db="EMBL/GenBank/DDBJ databases">
        <authorList>
            <person name="Zheng R.K."/>
            <person name="Sun C.M."/>
        </authorList>
    </citation>
    <scope>NUCLEOTIDE SEQUENCE [LARGE SCALE GENOMIC DNA]</scope>
    <source>
        <strain evidence="3">rifampicinis</strain>
    </source>
</reference>
<dbReference type="PANTHER" id="PTHR12110">
    <property type="entry name" value="HYDROXYPYRUVATE ISOMERASE"/>
    <property type="match status" value="1"/>
</dbReference>
<dbReference type="GO" id="GO:0006281">
    <property type="term" value="P:DNA repair"/>
    <property type="evidence" value="ECO:0007669"/>
    <property type="project" value="InterPro"/>
</dbReference>
<evidence type="ECO:0000313" key="2">
    <source>
        <dbReference type="EMBL" id="QPC83727.1"/>
    </source>
</evidence>
<feature type="domain" description="Xylose isomerase-like TIM barrel" evidence="1">
    <location>
        <begin position="26"/>
        <end position="237"/>
    </location>
</feature>
<dbReference type="InterPro" id="IPR001719">
    <property type="entry name" value="AP_endonuc_2"/>
</dbReference>
<dbReference type="KEGG" id="pmet:G4Y79_04940"/>
<evidence type="ECO:0000313" key="3">
    <source>
        <dbReference type="Proteomes" id="UP000594468"/>
    </source>
</evidence>
<dbReference type="GO" id="GO:0008270">
    <property type="term" value="F:zinc ion binding"/>
    <property type="evidence" value="ECO:0007669"/>
    <property type="project" value="InterPro"/>
</dbReference>
<protein>
    <submittedName>
        <fullName evidence="2">Sugar phosphate isomerase/epimerase</fullName>
    </submittedName>
</protein>
<keyword evidence="3" id="KW-1185">Reference proteome</keyword>
<dbReference type="InterPro" id="IPR036237">
    <property type="entry name" value="Xyl_isomerase-like_sf"/>
</dbReference>
<keyword evidence="2" id="KW-0413">Isomerase</keyword>
<dbReference type="PANTHER" id="PTHR12110:SF53">
    <property type="entry name" value="BLR5974 PROTEIN"/>
    <property type="match status" value="1"/>
</dbReference>
<accession>A0A7S8IFL6</accession>
<evidence type="ECO:0000259" key="1">
    <source>
        <dbReference type="Pfam" id="PF01261"/>
    </source>
</evidence>
<dbReference type="SMART" id="SM00518">
    <property type="entry name" value="AP2Ec"/>
    <property type="match status" value="1"/>
</dbReference>
<dbReference type="GO" id="GO:0016853">
    <property type="term" value="F:isomerase activity"/>
    <property type="evidence" value="ECO:0007669"/>
    <property type="project" value="UniProtKB-KW"/>
</dbReference>
<name>A0A7S8IFL6_9CHLR</name>
<organism evidence="2 3">
    <name type="scientific">Phototrophicus methaneseepsis</name>
    <dbReference type="NCBI Taxonomy" id="2710758"/>
    <lineage>
        <taxon>Bacteria</taxon>
        <taxon>Bacillati</taxon>
        <taxon>Chloroflexota</taxon>
        <taxon>Candidatus Thermofontia</taxon>
        <taxon>Phototrophicales</taxon>
        <taxon>Phototrophicaceae</taxon>
        <taxon>Phototrophicus</taxon>
    </lineage>
</organism>
<dbReference type="GO" id="GO:0003677">
    <property type="term" value="F:DNA binding"/>
    <property type="evidence" value="ECO:0007669"/>
    <property type="project" value="InterPro"/>
</dbReference>
<dbReference type="Pfam" id="PF01261">
    <property type="entry name" value="AP_endonuc_2"/>
    <property type="match status" value="1"/>
</dbReference>
<dbReference type="InterPro" id="IPR050312">
    <property type="entry name" value="IolE/XylAMocC-like"/>
</dbReference>
<dbReference type="EMBL" id="CP062983">
    <property type="protein sequence ID" value="QPC83727.1"/>
    <property type="molecule type" value="Genomic_DNA"/>
</dbReference>
<dbReference type="RefSeq" id="WP_195171791.1">
    <property type="nucleotide sequence ID" value="NZ_CP062983.1"/>
</dbReference>
<dbReference type="Gene3D" id="3.20.20.150">
    <property type="entry name" value="Divalent-metal-dependent TIM barrel enzymes"/>
    <property type="match status" value="1"/>
</dbReference>